<sequence>MTLSNYNAEQLVSALHTQRDAANALDEALDKAKRTAEKLTNDYGSKFTVVKELKSPVVKIAEEYAKELRASRDVANSDIATRLSQLLDIYLPITETVGSMSSRDEAVDALQSYKSEVNPLAKSPLKGFPAVTEVFSNVWSHTNDIASYCNTALENATPLTINQVVEKLKSDLVPVKAGLRTVKDAVESYANTRS</sequence>
<accession>A0A0C9WEP6</accession>
<proteinExistence type="predicted"/>
<feature type="coiled-coil region" evidence="1">
    <location>
        <begin position="15"/>
        <end position="42"/>
    </location>
</feature>
<keyword evidence="1" id="KW-0175">Coiled coil</keyword>
<gene>
    <name evidence="2" type="ORF">HYDPIDRAFT_40947</name>
</gene>
<name>A0A0C9WEP6_9AGAM</name>
<evidence type="ECO:0000313" key="3">
    <source>
        <dbReference type="Proteomes" id="UP000053820"/>
    </source>
</evidence>
<organism evidence="2 3">
    <name type="scientific">Hydnomerulius pinastri MD-312</name>
    <dbReference type="NCBI Taxonomy" id="994086"/>
    <lineage>
        <taxon>Eukaryota</taxon>
        <taxon>Fungi</taxon>
        <taxon>Dikarya</taxon>
        <taxon>Basidiomycota</taxon>
        <taxon>Agaricomycotina</taxon>
        <taxon>Agaricomycetes</taxon>
        <taxon>Agaricomycetidae</taxon>
        <taxon>Boletales</taxon>
        <taxon>Boletales incertae sedis</taxon>
        <taxon>Leucogyrophana</taxon>
    </lineage>
</organism>
<evidence type="ECO:0000313" key="2">
    <source>
        <dbReference type="EMBL" id="KIJ63532.1"/>
    </source>
</evidence>
<protein>
    <submittedName>
        <fullName evidence="2">Unplaced genomic scaffold scaffold_16, whole genome shotgun sequence</fullName>
    </submittedName>
</protein>
<keyword evidence="3" id="KW-1185">Reference proteome</keyword>
<dbReference type="OrthoDB" id="2892526at2759"/>
<dbReference type="Proteomes" id="UP000053820">
    <property type="component" value="Unassembled WGS sequence"/>
</dbReference>
<evidence type="ECO:0000256" key="1">
    <source>
        <dbReference type="SAM" id="Coils"/>
    </source>
</evidence>
<dbReference type="HOGENOM" id="CLU_1402611_0_0_1"/>
<dbReference type="EMBL" id="KN839850">
    <property type="protein sequence ID" value="KIJ63532.1"/>
    <property type="molecule type" value="Genomic_DNA"/>
</dbReference>
<dbReference type="AlphaFoldDB" id="A0A0C9WEP6"/>
<reference evidence="2 3" key="1">
    <citation type="submission" date="2014-04" db="EMBL/GenBank/DDBJ databases">
        <title>Evolutionary Origins and Diversification of the Mycorrhizal Mutualists.</title>
        <authorList>
            <consortium name="DOE Joint Genome Institute"/>
            <consortium name="Mycorrhizal Genomics Consortium"/>
            <person name="Kohler A."/>
            <person name="Kuo A."/>
            <person name="Nagy L.G."/>
            <person name="Floudas D."/>
            <person name="Copeland A."/>
            <person name="Barry K.W."/>
            <person name="Cichocki N."/>
            <person name="Veneault-Fourrey C."/>
            <person name="LaButti K."/>
            <person name="Lindquist E.A."/>
            <person name="Lipzen A."/>
            <person name="Lundell T."/>
            <person name="Morin E."/>
            <person name="Murat C."/>
            <person name="Riley R."/>
            <person name="Ohm R."/>
            <person name="Sun H."/>
            <person name="Tunlid A."/>
            <person name="Henrissat B."/>
            <person name="Grigoriev I.V."/>
            <person name="Hibbett D.S."/>
            <person name="Martin F."/>
        </authorList>
    </citation>
    <scope>NUCLEOTIDE SEQUENCE [LARGE SCALE GENOMIC DNA]</scope>
    <source>
        <strain evidence="2 3">MD-312</strain>
    </source>
</reference>